<dbReference type="Pfam" id="PF13279">
    <property type="entry name" value="4HBT_2"/>
    <property type="match status" value="1"/>
</dbReference>
<proteinExistence type="inferred from homology"/>
<keyword evidence="3" id="KW-1185">Reference proteome</keyword>
<dbReference type="AlphaFoldDB" id="A0AAV0AYM0"/>
<accession>A0AAV0AYM0</accession>
<evidence type="ECO:0000313" key="2">
    <source>
        <dbReference type="EMBL" id="CAH7674578.1"/>
    </source>
</evidence>
<comment type="caution">
    <text evidence="2">The sequence shown here is derived from an EMBL/GenBank/DDBJ whole genome shotgun (WGS) entry which is preliminary data.</text>
</comment>
<dbReference type="PANTHER" id="PTHR12475:SF4">
    <property type="entry name" value="PROTEIN THEM6"/>
    <property type="match status" value="1"/>
</dbReference>
<sequence>MYSDNGERGVNNVEGKSGPAINRGLLPASYQPLKRRLKPRLSTLAIAALTYRYLKAHQSSRMTTRLFQWIIVTLSVLNWRAVPFYWHVVTLWPIVVVKIRRKLLGTNEKFVKNLGLIGISPFEAGVVSKHCATWNACDFMLHLSNSSYAIALDEARCKWHVNVIGVAMRADQECVRSYVASTHFTYFVEIPMLADYEVEVRPVAWDNKWVYLLSVFTTAPAKGSKTRTLNCLSITRTVIKIGRRTVPPEKIFILCGFGKDETNWNFAVNLRKRPRDNKKRFNPSQEWLLNSASVEENDQSISLTEFESQRLRNLEIVRSGLDGGFGAERLKELL</sequence>
<reference evidence="2" key="1">
    <citation type="submission" date="2022-06" db="EMBL/GenBank/DDBJ databases">
        <authorList>
            <consortium name="SYNGENTA / RWTH Aachen University"/>
        </authorList>
    </citation>
    <scope>NUCLEOTIDE SEQUENCE</scope>
</reference>
<dbReference type="InterPro" id="IPR029069">
    <property type="entry name" value="HotDog_dom_sf"/>
</dbReference>
<dbReference type="PANTHER" id="PTHR12475">
    <property type="match status" value="1"/>
</dbReference>
<organism evidence="2 3">
    <name type="scientific">Phakopsora pachyrhizi</name>
    <name type="common">Asian soybean rust disease fungus</name>
    <dbReference type="NCBI Taxonomy" id="170000"/>
    <lineage>
        <taxon>Eukaryota</taxon>
        <taxon>Fungi</taxon>
        <taxon>Dikarya</taxon>
        <taxon>Basidiomycota</taxon>
        <taxon>Pucciniomycotina</taxon>
        <taxon>Pucciniomycetes</taxon>
        <taxon>Pucciniales</taxon>
        <taxon>Phakopsoraceae</taxon>
        <taxon>Phakopsora</taxon>
    </lineage>
</organism>
<dbReference type="EMBL" id="CALTRL010002053">
    <property type="protein sequence ID" value="CAH7674578.1"/>
    <property type="molecule type" value="Genomic_DNA"/>
</dbReference>
<dbReference type="Gene3D" id="3.10.129.10">
    <property type="entry name" value="Hotdog Thioesterase"/>
    <property type="match status" value="1"/>
</dbReference>
<evidence type="ECO:0000256" key="1">
    <source>
        <dbReference type="ARBA" id="ARBA00038476"/>
    </source>
</evidence>
<comment type="similarity">
    <text evidence="1">Belongs to the lcsJ thioesterase family.</text>
</comment>
<dbReference type="Proteomes" id="UP001153365">
    <property type="component" value="Unassembled WGS sequence"/>
</dbReference>
<name>A0AAV0AYM0_PHAPC</name>
<gene>
    <name evidence="2" type="ORF">PPACK8108_LOCUS9479</name>
</gene>
<dbReference type="SUPFAM" id="SSF54637">
    <property type="entry name" value="Thioesterase/thiol ester dehydrase-isomerase"/>
    <property type="match status" value="1"/>
</dbReference>
<protein>
    <submittedName>
        <fullName evidence="2">Uncharacterized protein</fullName>
    </submittedName>
</protein>
<evidence type="ECO:0000313" key="3">
    <source>
        <dbReference type="Proteomes" id="UP001153365"/>
    </source>
</evidence>
<dbReference type="InterPro" id="IPR051490">
    <property type="entry name" value="THEM6_lcsJ_thioesterase"/>
</dbReference>